<evidence type="ECO:0000259" key="3">
    <source>
        <dbReference type="Pfam" id="PF18912"/>
    </source>
</evidence>
<dbReference type="Pfam" id="PF18912">
    <property type="entry name" value="DZR_2"/>
    <property type="match status" value="1"/>
</dbReference>
<name>A0A096BZR7_9FIRM</name>
<dbReference type="InterPro" id="IPR044005">
    <property type="entry name" value="DZR_2"/>
</dbReference>
<keyword evidence="5" id="KW-1185">Reference proteome</keyword>
<comment type="caution">
    <text evidence="4">The sequence shown here is derived from an EMBL/GenBank/DDBJ whole genome shotgun (WGS) entry which is preliminary data.</text>
</comment>
<evidence type="ECO:0000259" key="2">
    <source>
        <dbReference type="Pfam" id="PF00156"/>
    </source>
</evidence>
<dbReference type="PANTHER" id="PTHR47505:SF1">
    <property type="entry name" value="DNA UTILIZATION PROTEIN YHGH"/>
    <property type="match status" value="1"/>
</dbReference>
<comment type="similarity">
    <text evidence="1">Belongs to the ComF/GntX family.</text>
</comment>
<feature type="domain" description="Phosphoribosyltransferase" evidence="2">
    <location>
        <begin position="166"/>
        <end position="222"/>
    </location>
</feature>
<dbReference type="SUPFAM" id="SSF53271">
    <property type="entry name" value="PRTase-like"/>
    <property type="match status" value="1"/>
</dbReference>
<dbReference type="AlphaFoldDB" id="A0A096BZR7"/>
<evidence type="ECO:0000256" key="1">
    <source>
        <dbReference type="ARBA" id="ARBA00008007"/>
    </source>
</evidence>
<dbReference type="EMBL" id="JRNT01000005">
    <property type="protein sequence ID" value="KGF48242.1"/>
    <property type="molecule type" value="Genomic_DNA"/>
</dbReference>
<organism evidence="4 5">
    <name type="scientific">Veillonella montpellierensis DNF00314</name>
    <dbReference type="NCBI Taxonomy" id="1401067"/>
    <lineage>
        <taxon>Bacteria</taxon>
        <taxon>Bacillati</taxon>
        <taxon>Bacillota</taxon>
        <taxon>Negativicutes</taxon>
        <taxon>Veillonellales</taxon>
        <taxon>Veillonellaceae</taxon>
        <taxon>Veillonella</taxon>
    </lineage>
</organism>
<accession>A0A096BZR7</accession>
<dbReference type="Proteomes" id="UP000029628">
    <property type="component" value="Unassembled WGS sequence"/>
</dbReference>
<evidence type="ECO:0008006" key="6">
    <source>
        <dbReference type="Google" id="ProtNLM"/>
    </source>
</evidence>
<evidence type="ECO:0000313" key="5">
    <source>
        <dbReference type="Proteomes" id="UP000029628"/>
    </source>
</evidence>
<dbReference type="CDD" id="cd06223">
    <property type="entry name" value="PRTases_typeI"/>
    <property type="match status" value="1"/>
</dbReference>
<dbReference type="RefSeq" id="WP_038151192.1">
    <property type="nucleotide sequence ID" value="NZ_JRNT01000005.1"/>
</dbReference>
<feature type="domain" description="Double zinc ribbon" evidence="3">
    <location>
        <begin position="7"/>
        <end position="38"/>
    </location>
</feature>
<gene>
    <name evidence="4" type="ORF">HMPREF0872_01225</name>
</gene>
<evidence type="ECO:0000313" key="4">
    <source>
        <dbReference type="EMBL" id="KGF48242.1"/>
    </source>
</evidence>
<dbReference type="InterPro" id="IPR051910">
    <property type="entry name" value="ComF/GntX_DNA_util-trans"/>
</dbReference>
<dbReference type="Gene3D" id="3.40.50.2020">
    <property type="match status" value="1"/>
</dbReference>
<dbReference type="InterPro" id="IPR029057">
    <property type="entry name" value="PRTase-like"/>
</dbReference>
<dbReference type="Pfam" id="PF00156">
    <property type="entry name" value="Pribosyltran"/>
    <property type="match status" value="1"/>
</dbReference>
<sequence>MLDTLWSYLFPPVCPHCGTPVVAEGVWCESCYQELLHIHSIDMPWGSPVDRVWVLAHYDGGIKSILHDIKFNHQKKQSKWAASFLQSFSLQLAACSIEPDIVVPVPSSDKKIEERGYNQVDILFKEWVRELWIRKGRHYWQWCDCLTKIDTGKSMWELTKNERSTNVLHTFRLLKDYSDCSKIQGKNILIVDDIYTTGATIEAVATILKDEGAHSIQALTLASGSF</sequence>
<proteinExistence type="inferred from homology"/>
<reference evidence="4 5" key="1">
    <citation type="submission" date="2014-07" db="EMBL/GenBank/DDBJ databases">
        <authorList>
            <person name="McCorrison J."/>
            <person name="Sanka R."/>
            <person name="Torralba M."/>
            <person name="Gillis M."/>
            <person name="Haft D.H."/>
            <person name="Methe B."/>
            <person name="Sutton G."/>
            <person name="Nelson K.E."/>
        </authorList>
    </citation>
    <scope>NUCLEOTIDE SEQUENCE [LARGE SCALE GENOMIC DNA]</scope>
    <source>
        <strain evidence="4 5">DNF00314</strain>
    </source>
</reference>
<dbReference type="eggNOG" id="COG1040">
    <property type="taxonomic scope" value="Bacteria"/>
</dbReference>
<protein>
    <recommendedName>
        <fullName evidence="6">ComF family protein</fullName>
    </recommendedName>
</protein>
<dbReference type="InterPro" id="IPR000836">
    <property type="entry name" value="PRTase_dom"/>
</dbReference>
<dbReference type="PANTHER" id="PTHR47505">
    <property type="entry name" value="DNA UTILIZATION PROTEIN YHGH"/>
    <property type="match status" value="1"/>
</dbReference>